<reference evidence="1 2" key="1">
    <citation type="submission" date="2018-08" db="EMBL/GenBank/DDBJ databases">
        <title>Vibrio isolated from the Eastern China Marginal Seas.</title>
        <authorList>
            <person name="Li Y."/>
        </authorList>
    </citation>
    <scope>NUCLEOTIDE SEQUENCE [LARGE SCALE GENOMIC DNA]</scope>
    <source>
        <strain evidence="1 2">BEI233</strain>
    </source>
</reference>
<dbReference type="OrthoDB" id="9856680at2"/>
<sequence length="108" mass="12398">MNRQQRQQKKALKRARHRQSPCSVMSKTDDFVCHAFMLTPPEPGVYVSLVNGHRLIVNAVHHQELGHYQVIIQSFDASDDDWNTTLSDIEWGALNHLSLYTPDEQEVA</sequence>
<evidence type="ECO:0000313" key="1">
    <source>
        <dbReference type="EMBL" id="RJX68702.1"/>
    </source>
</evidence>
<dbReference type="AlphaFoldDB" id="A0A3A6QF37"/>
<dbReference type="RefSeq" id="WP_120033718.1">
    <property type="nucleotide sequence ID" value="NZ_QVMU01000019.1"/>
</dbReference>
<keyword evidence="2" id="KW-1185">Reference proteome</keyword>
<accession>A0A3A6QF37</accession>
<dbReference type="Proteomes" id="UP000273252">
    <property type="component" value="Unassembled WGS sequence"/>
</dbReference>
<gene>
    <name evidence="1" type="ORF">DZ860_17055</name>
</gene>
<organism evidence="1 2">
    <name type="scientific">Vibrio sinensis</name>
    <dbReference type="NCBI Taxonomy" id="2302434"/>
    <lineage>
        <taxon>Bacteria</taxon>
        <taxon>Pseudomonadati</taxon>
        <taxon>Pseudomonadota</taxon>
        <taxon>Gammaproteobacteria</taxon>
        <taxon>Vibrionales</taxon>
        <taxon>Vibrionaceae</taxon>
        <taxon>Vibrio</taxon>
    </lineage>
</organism>
<proteinExistence type="predicted"/>
<evidence type="ECO:0000313" key="2">
    <source>
        <dbReference type="Proteomes" id="UP000273252"/>
    </source>
</evidence>
<protein>
    <submittedName>
        <fullName evidence="1">Uncharacterized protein</fullName>
    </submittedName>
</protein>
<comment type="caution">
    <text evidence="1">The sequence shown here is derived from an EMBL/GenBank/DDBJ whole genome shotgun (WGS) entry which is preliminary data.</text>
</comment>
<dbReference type="EMBL" id="QVMU01000019">
    <property type="protein sequence ID" value="RJX68702.1"/>
    <property type="molecule type" value="Genomic_DNA"/>
</dbReference>
<name>A0A3A6QF37_9VIBR</name>